<name>A0ABR4WLK3_9FUSO</name>
<evidence type="ECO:0000313" key="2">
    <source>
        <dbReference type="Proteomes" id="UP000003301"/>
    </source>
</evidence>
<protein>
    <submittedName>
        <fullName evidence="1">Uncharacterized protein</fullName>
    </submittedName>
</protein>
<organism evidence="1 2">
    <name type="scientific">Fusobacterium periodonticum 2_1_31</name>
    <dbReference type="NCBI Taxonomy" id="469599"/>
    <lineage>
        <taxon>Bacteria</taxon>
        <taxon>Fusobacteriati</taxon>
        <taxon>Fusobacteriota</taxon>
        <taxon>Fusobacteriia</taxon>
        <taxon>Fusobacteriales</taxon>
        <taxon>Fusobacteriaceae</taxon>
        <taxon>Fusobacterium</taxon>
    </lineage>
</organism>
<gene>
    <name evidence="1" type="ORF">FSAG_001437</name>
</gene>
<evidence type="ECO:0000313" key="1">
    <source>
        <dbReference type="EMBL" id="KGE62778.1"/>
    </source>
</evidence>
<accession>A0ABR4WLK3</accession>
<proteinExistence type="predicted"/>
<keyword evidence="2" id="KW-1185">Reference proteome</keyword>
<sequence length="125" mass="14000">MISKIVEQAKLPNMTMQEIYDLAKKEGLNVGELKKAGETGIGQKFNIVGNRKEKIEIKINGKKIKKRNVLSIRSNSGGMHNSSYILIGTDDGKIKVIFGSPEKYEYNSTNIEKAELIFVEQPKSK</sequence>
<comment type="caution">
    <text evidence="1">The sequence shown here is derived from an EMBL/GenBank/DDBJ whole genome shotgun (WGS) entry which is preliminary data.</text>
</comment>
<dbReference type="RefSeq" id="WP_008794361.1">
    <property type="nucleotide sequence ID" value="NZ_KN173678.1"/>
</dbReference>
<reference evidence="1" key="1">
    <citation type="submission" date="2013-05" db="EMBL/GenBank/DDBJ databases">
        <title>The Genome Sequence of Fusobacterium sp. 2_1_31.</title>
        <authorList>
            <consortium name="The Broad Institute Genomics Platform"/>
            <person name="Earl A."/>
            <person name="Ward D."/>
            <person name="Feldgarden M."/>
            <person name="Gevers D."/>
            <person name="Ambrose C."/>
            <person name="Strauss J."/>
            <person name="Allen-Vercoe E."/>
            <person name="Walker B."/>
            <person name="Young S."/>
            <person name="Zeng Q."/>
            <person name="Gargeya S."/>
            <person name="Fitzgerald M."/>
            <person name="Haas B."/>
            <person name="Abouelleil A."/>
            <person name="Allen A.W."/>
            <person name="Alvarado L."/>
            <person name="Arachchi H.M."/>
            <person name="Berlin A.M."/>
            <person name="Chapman S.B."/>
            <person name="Gainer-Dewar J."/>
            <person name="Goldberg J."/>
            <person name="Griggs A."/>
            <person name="Gujja S."/>
            <person name="Hansen M."/>
            <person name="Howarth C."/>
            <person name="Imamovic A."/>
            <person name="Ireland A."/>
            <person name="Larimer J."/>
            <person name="McCowan C."/>
            <person name="Murphy C."/>
            <person name="Pearson M."/>
            <person name="Poon T.W."/>
            <person name="Priest M."/>
            <person name="Roberts A."/>
            <person name="Saif S."/>
            <person name="Shea T."/>
            <person name="Sisk P."/>
            <person name="Sykes S."/>
            <person name="Wortman J."/>
            <person name="Nusbaum C."/>
            <person name="Birren B."/>
        </authorList>
    </citation>
    <scope>NUCLEOTIDE SEQUENCE [LARGE SCALE GENOMIC DNA]</scope>
    <source>
        <strain evidence="1">2_1_31</strain>
    </source>
</reference>
<dbReference type="EMBL" id="ACDC03000015">
    <property type="protein sequence ID" value="KGE62778.1"/>
    <property type="molecule type" value="Genomic_DNA"/>
</dbReference>
<dbReference type="Proteomes" id="UP000003301">
    <property type="component" value="Unassembled WGS sequence"/>
</dbReference>